<dbReference type="InterPro" id="IPR036770">
    <property type="entry name" value="Ankyrin_rpt-contain_sf"/>
</dbReference>
<dbReference type="Proteomes" id="UP001370758">
    <property type="component" value="Unassembled WGS sequence"/>
</dbReference>
<comment type="caution">
    <text evidence="1">The sequence shown here is derived from an EMBL/GenBank/DDBJ whole genome shotgun (WGS) entry which is preliminary data.</text>
</comment>
<name>A0AAV9VTD8_9PEZI</name>
<evidence type="ECO:0000313" key="1">
    <source>
        <dbReference type="EMBL" id="KAK6495636.1"/>
    </source>
</evidence>
<evidence type="ECO:0000313" key="2">
    <source>
        <dbReference type="Proteomes" id="UP001370758"/>
    </source>
</evidence>
<proteinExistence type="predicted"/>
<dbReference type="Gene3D" id="1.25.40.20">
    <property type="entry name" value="Ankyrin repeat-containing domain"/>
    <property type="match status" value="1"/>
</dbReference>
<gene>
    <name evidence="1" type="ORF">TWF481_002684</name>
</gene>
<protein>
    <submittedName>
        <fullName evidence="1">Uncharacterized protein</fullName>
    </submittedName>
</protein>
<dbReference type="SUPFAM" id="SSF48403">
    <property type="entry name" value="Ankyrin repeat"/>
    <property type="match status" value="1"/>
</dbReference>
<organism evidence="1 2">
    <name type="scientific">Arthrobotrys musiformis</name>
    <dbReference type="NCBI Taxonomy" id="47236"/>
    <lineage>
        <taxon>Eukaryota</taxon>
        <taxon>Fungi</taxon>
        <taxon>Dikarya</taxon>
        <taxon>Ascomycota</taxon>
        <taxon>Pezizomycotina</taxon>
        <taxon>Orbiliomycetes</taxon>
        <taxon>Orbiliales</taxon>
        <taxon>Orbiliaceae</taxon>
        <taxon>Arthrobotrys</taxon>
    </lineage>
</organism>
<keyword evidence="2" id="KW-1185">Reference proteome</keyword>
<sequence length="133" mass="14662">MKRFRKALKHEDWDEIFSISSNKEYAGWNLKVSKIKEAPVTVDAPAWSGSHYPWGLTNLIAIAAAIPSIYSALAIQILYNNGADIEHAGPEQVHPIHIASRQNTSGALRQLVKLGVDIEAKTITGKTPIHYCS</sequence>
<dbReference type="EMBL" id="JAVHJL010000012">
    <property type="protein sequence ID" value="KAK6495636.1"/>
    <property type="molecule type" value="Genomic_DNA"/>
</dbReference>
<reference evidence="1 2" key="1">
    <citation type="submission" date="2023-08" db="EMBL/GenBank/DDBJ databases">
        <authorList>
            <person name="Palmer J.M."/>
        </authorList>
    </citation>
    <scope>NUCLEOTIDE SEQUENCE [LARGE SCALE GENOMIC DNA]</scope>
    <source>
        <strain evidence="1 2">TWF481</strain>
    </source>
</reference>
<dbReference type="AlphaFoldDB" id="A0AAV9VTD8"/>
<accession>A0AAV9VTD8</accession>